<evidence type="ECO:0000256" key="2">
    <source>
        <dbReference type="SAM" id="SignalP"/>
    </source>
</evidence>
<gene>
    <name evidence="3" type="ORF">J2S00_000813</name>
</gene>
<comment type="caution">
    <text evidence="3">The sequence shown here is derived from an EMBL/GenBank/DDBJ whole genome shotgun (WGS) entry which is preliminary data.</text>
</comment>
<evidence type="ECO:0008006" key="5">
    <source>
        <dbReference type="Google" id="ProtNLM"/>
    </source>
</evidence>
<accession>A0ABU0CNP4</accession>
<name>A0ABU0CNP4_9BACI</name>
<evidence type="ECO:0000313" key="3">
    <source>
        <dbReference type="EMBL" id="MDQ0338030.1"/>
    </source>
</evidence>
<evidence type="ECO:0000256" key="1">
    <source>
        <dbReference type="SAM" id="MobiDB-lite"/>
    </source>
</evidence>
<organism evidence="3 4">
    <name type="scientific">Caldalkalibacillus uzonensis</name>
    <dbReference type="NCBI Taxonomy" id="353224"/>
    <lineage>
        <taxon>Bacteria</taxon>
        <taxon>Bacillati</taxon>
        <taxon>Bacillota</taxon>
        <taxon>Bacilli</taxon>
        <taxon>Bacillales</taxon>
        <taxon>Bacillaceae</taxon>
        <taxon>Caldalkalibacillus</taxon>
    </lineage>
</organism>
<feature type="chain" id="PRO_5046156570" description="Lipoprotein" evidence="2">
    <location>
        <begin position="20"/>
        <end position="90"/>
    </location>
</feature>
<proteinExistence type="predicted"/>
<sequence>MFKKLFLVTALTSALLVGCADGEEAPMLEDQPEMNGPEEAPLNEPEEAPVNEPEESPLDDTKEDPFSETEDAPADEGFDEAEEDDEAVTE</sequence>
<keyword evidence="2" id="KW-0732">Signal</keyword>
<feature type="compositionally biased region" description="Acidic residues" evidence="1">
    <location>
        <begin position="66"/>
        <end position="90"/>
    </location>
</feature>
<feature type="region of interest" description="Disordered" evidence="1">
    <location>
        <begin position="22"/>
        <end position="90"/>
    </location>
</feature>
<dbReference type="EMBL" id="JAUSUQ010000002">
    <property type="protein sequence ID" value="MDQ0338030.1"/>
    <property type="molecule type" value="Genomic_DNA"/>
</dbReference>
<dbReference type="RefSeq" id="WP_307335735.1">
    <property type="nucleotide sequence ID" value="NZ_JAUSUQ010000002.1"/>
</dbReference>
<dbReference type="Proteomes" id="UP001232445">
    <property type="component" value="Unassembled WGS sequence"/>
</dbReference>
<evidence type="ECO:0000313" key="4">
    <source>
        <dbReference type="Proteomes" id="UP001232445"/>
    </source>
</evidence>
<reference evidence="3 4" key="1">
    <citation type="submission" date="2023-07" db="EMBL/GenBank/DDBJ databases">
        <title>Genomic Encyclopedia of Type Strains, Phase IV (KMG-IV): sequencing the most valuable type-strain genomes for metagenomic binning, comparative biology and taxonomic classification.</title>
        <authorList>
            <person name="Goeker M."/>
        </authorList>
    </citation>
    <scope>NUCLEOTIDE SEQUENCE [LARGE SCALE GENOMIC DNA]</scope>
    <source>
        <strain evidence="3 4">DSM 17740</strain>
    </source>
</reference>
<feature type="signal peptide" evidence="2">
    <location>
        <begin position="1"/>
        <end position="19"/>
    </location>
</feature>
<feature type="compositionally biased region" description="Acidic residues" evidence="1">
    <location>
        <begin position="22"/>
        <end position="32"/>
    </location>
</feature>
<feature type="compositionally biased region" description="Acidic residues" evidence="1">
    <location>
        <begin position="44"/>
        <end position="58"/>
    </location>
</feature>
<protein>
    <recommendedName>
        <fullName evidence="5">Lipoprotein</fullName>
    </recommendedName>
</protein>
<dbReference type="PROSITE" id="PS51257">
    <property type="entry name" value="PROKAR_LIPOPROTEIN"/>
    <property type="match status" value="1"/>
</dbReference>
<keyword evidence="4" id="KW-1185">Reference proteome</keyword>